<protein>
    <submittedName>
        <fullName evidence="6">Kelch repeat protein</fullName>
    </submittedName>
</protein>
<evidence type="ECO:0000256" key="3">
    <source>
        <dbReference type="ARBA" id="ARBA00022737"/>
    </source>
</evidence>
<dbReference type="InterPro" id="IPR011333">
    <property type="entry name" value="SKP1/BTB/POZ_sf"/>
</dbReference>
<dbReference type="Gene3D" id="3.30.710.10">
    <property type="entry name" value="Potassium Channel Kv1.1, Chain A"/>
    <property type="match status" value="1"/>
</dbReference>
<dbReference type="Proteomes" id="UP000230423">
    <property type="component" value="Unassembled WGS sequence"/>
</dbReference>
<gene>
    <name evidence="6" type="ORF">TELCIR_08193</name>
</gene>
<dbReference type="SMART" id="SM00612">
    <property type="entry name" value="Kelch"/>
    <property type="match status" value="4"/>
</dbReference>
<accession>A0A2G9UI90</accession>
<proteinExistence type="predicted"/>
<dbReference type="Gene3D" id="1.25.40.420">
    <property type="match status" value="2"/>
</dbReference>
<dbReference type="Pfam" id="PF24681">
    <property type="entry name" value="Kelch_KLHDC2_KLHL20_DRC7"/>
    <property type="match status" value="1"/>
</dbReference>
<evidence type="ECO:0000313" key="7">
    <source>
        <dbReference type="Proteomes" id="UP000230423"/>
    </source>
</evidence>
<dbReference type="InterPro" id="IPR000210">
    <property type="entry name" value="BTB/POZ_dom"/>
</dbReference>
<keyword evidence="2" id="KW-0880">Kelch repeat</keyword>
<keyword evidence="4" id="KW-0833">Ubl conjugation pathway</keyword>
<dbReference type="AlphaFoldDB" id="A0A2G9UI90"/>
<dbReference type="PANTHER" id="PTHR24412:SF451">
    <property type="entry name" value="KELCH-LIKE PROTEIN 20"/>
    <property type="match status" value="1"/>
</dbReference>
<dbReference type="EMBL" id="KZ346445">
    <property type="protein sequence ID" value="PIO69968.1"/>
    <property type="molecule type" value="Genomic_DNA"/>
</dbReference>
<dbReference type="InterPro" id="IPR006652">
    <property type="entry name" value="Kelch_1"/>
</dbReference>
<dbReference type="SMART" id="SM00875">
    <property type="entry name" value="BACK"/>
    <property type="match status" value="1"/>
</dbReference>
<evidence type="ECO:0000256" key="1">
    <source>
        <dbReference type="ARBA" id="ARBA00004906"/>
    </source>
</evidence>
<dbReference type="Gene3D" id="2.120.10.80">
    <property type="entry name" value="Kelch-type beta propeller"/>
    <property type="match status" value="1"/>
</dbReference>
<reference evidence="6 7" key="1">
    <citation type="submission" date="2015-09" db="EMBL/GenBank/DDBJ databases">
        <title>Draft genome of the parasitic nematode Teladorsagia circumcincta isolate WARC Sus (inbred).</title>
        <authorList>
            <person name="Mitreva M."/>
        </authorList>
    </citation>
    <scope>NUCLEOTIDE SEQUENCE [LARGE SCALE GENOMIC DNA]</scope>
    <source>
        <strain evidence="6 7">S</strain>
    </source>
</reference>
<name>A0A2G9UI90_TELCI</name>
<dbReference type="SUPFAM" id="SSF117281">
    <property type="entry name" value="Kelch motif"/>
    <property type="match status" value="1"/>
</dbReference>
<comment type="pathway">
    <text evidence="1">Protein modification; protein ubiquitination.</text>
</comment>
<dbReference type="OrthoDB" id="5856479at2759"/>
<evidence type="ECO:0000259" key="5">
    <source>
        <dbReference type="SMART" id="SM00875"/>
    </source>
</evidence>
<keyword evidence="3" id="KW-0677">Repeat</keyword>
<dbReference type="InterPro" id="IPR011705">
    <property type="entry name" value="BACK"/>
</dbReference>
<organism evidence="6 7">
    <name type="scientific">Teladorsagia circumcincta</name>
    <name type="common">Brown stomach worm</name>
    <name type="synonym">Ostertagia circumcincta</name>
    <dbReference type="NCBI Taxonomy" id="45464"/>
    <lineage>
        <taxon>Eukaryota</taxon>
        <taxon>Metazoa</taxon>
        <taxon>Ecdysozoa</taxon>
        <taxon>Nematoda</taxon>
        <taxon>Chromadorea</taxon>
        <taxon>Rhabditida</taxon>
        <taxon>Rhabditina</taxon>
        <taxon>Rhabditomorpha</taxon>
        <taxon>Strongyloidea</taxon>
        <taxon>Trichostrongylidae</taxon>
        <taxon>Teladorsagia</taxon>
    </lineage>
</organism>
<evidence type="ECO:0000256" key="2">
    <source>
        <dbReference type="ARBA" id="ARBA00022441"/>
    </source>
</evidence>
<sequence>MKAVKEAMTKIWYIYKEVELVDIEASALDALVNFCYSGEIKISDVNVLSILPAACLLQLNEVQEQCCEFLKNELDLSNCLGIRAFAETYACRELLRCANKYILHNFQDFLGTEEFLLLPFEQLLELITREELHVRSEEQLLEHVRLSLCPPAFLVNIVTKDSLVRADAACRDLVDEAKNYQLLRLSAHEQINMQGQHARPRKVFSGEILYAVGGLCERNSLALAERLNPGEGNPVWQSIASMSTRRFDPVLNRWLCNVAPMSTSRRALAAATLNNFIYAVGGSDGTEPLDIVERYDIHRNEWSYVAPLSTRRRGLSVSVLNNCLYAVGGSDGQAALNTVERLDPRVGKWQAVHPMPTCRKYVGSAVFDDHLYAVGGEDESDCILNSAEKYNPVTNEWTAVAAMNKNRYGKKYGWSGCDPIVVVLPTGAIRI</sequence>
<feature type="domain" description="BACK" evidence="5">
    <location>
        <begin position="79"/>
        <end position="159"/>
    </location>
</feature>
<evidence type="ECO:0000256" key="4">
    <source>
        <dbReference type="ARBA" id="ARBA00022786"/>
    </source>
</evidence>
<dbReference type="Pfam" id="PF00651">
    <property type="entry name" value="BTB"/>
    <property type="match status" value="1"/>
</dbReference>
<dbReference type="SUPFAM" id="SSF54695">
    <property type="entry name" value="POZ domain"/>
    <property type="match status" value="1"/>
</dbReference>
<dbReference type="PANTHER" id="PTHR24412">
    <property type="entry name" value="KELCH PROTEIN"/>
    <property type="match status" value="1"/>
</dbReference>
<dbReference type="Pfam" id="PF07707">
    <property type="entry name" value="BACK"/>
    <property type="match status" value="1"/>
</dbReference>
<evidence type="ECO:0000313" key="6">
    <source>
        <dbReference type="EMBL" id="PIO69968.1"/>
    </source>
</evidence>
<keyword evidence="7" id="KW-1185">Reference proteome</keyword>
<dbReference type="InterPro" id="IPR015915">
    <property type="entry name" value="Kelch-typ_b-propeller"/>
</dbReference>